<dbReference type="EMBL" id="HF936572">
    <property type="protein sequence ID" value="CCX34597.1"/>
    <property type="molecule type" value="Genomic_DNA"/>
</dbReference>
<dbReference type="AlphaFoldDB" id="U4LVI4"/>
<keyword evidence="1" id="KW-0812">Transmembrane</keyword>
<dbReference type="OrthoDB" id="10419215at2759"/>
<dbReference type="Proteomes" id="UP000018144">
    <property type="component" value="Unassembled WGS sequence"/>
</dbReference>
<keyword evidence="1" id="KW-1133">Transmembrane helix</keyword>
<keyword evidence="1" id="KW-0472">Membrane</keyword>
<evidence type="ECO:0000313" key="3">
    <source>
        <dbReference type="Proteomes" id="UP000018144"/>
    </source>
</evidence>
<organism evidence="2 3">
    <name type="scientific">Pyronema omphalodes (strain CBS 100304)</name>
    <name type="common">Pyronema confluens</name>
    <dbReference type="NCBI Taxonomy" id="1076935"/>
    <lineage>
        <taxon>Eukaryota</taxon>
        <taxon>Fungi</taxon>
        <taxon>Dikarya</taxon>
        <taxon>Ascomycota</taxon>
        <taxon>Pezizomycotina</taxon>
        <taxon>Pezizomycetes</taxon>
        <taxon>Pezizales</taxon>
        <taxon>Pyronemataceae</taxon>
        <taxon>Pyronema</taxon>
    </lineage>
</organism>
<gene>
    <name evidence="2" type="ORF">PCON_03990</name>
</gene>
<name>U4LVI4_PYROM</name>
<proteinExistence type="predicted"/>
<protein>
    <submittedName>
        <fullName evidence="2">Uncharacterized protein</fullName>
    </submittedName>
</protein>
<keyword evidence="3" id="KW-1185">Reference proteome</keyword>
<feature type="transmembrane region" description="Helical" evidence="1">
    <location>
        <begin position="60"/>
        <end position="83"/>
    </location>
</feature>
<accession>U4LVI4</accession>
<feature type="transmembrane region" description="Helical" evidence="1">
    <location>
        <begin position="12"/>
        <end position="31"/>
    </location>
</feature>
<sequence length="211" mass="23069">MSTLQTFIQQALLKTITVPFSVLAFVFSPVFVLLKGIWLLVTGILYVPIALALKFETVYIYLGSALLLGLLTGTIVALLSYTLSSLLAMPSPPKSTRTPKTRSLLATPHLSDSESSYAPSEADSLRLESEASSIVEFRDTFNTSIIRTGLGSGSSSGYYAIGTILEEEEGEGKVWQGLSVESSDDEMRRRRMRRRLDSGASMGEEEADLWT</sequence>
<evidence type="ECO:0000256" key="1">
    <source>
        <dbReference type="SAM" id="Phobius"/>
    </source>
</evidence>
<evidence type="ECO:0000313" key="2">
    <source>
        <dbReference type="EMBL" id="CCX34597.1"/>
    </source>
</evidence>
<reference evidence="2 3" key="1">
    <citation type="journal article" date="2013" name="PLoS Genet.">
        <title>The genome and development-dependent transcriptomes of Pyronema confluens: a window into fungal evolution.</title>
        <authorList>
            <person name="Traeger S."/>
            <person name="Altegoer F."/>
            <person name="Freitag M."/>
            <person name="Gabaldon T."/>
            <person name="Kempken F."/>
            <person name="Kumar A."/>
            <person name="Marcet-Houben M."/>
            <person name="Poggeler S."/>
            <person name="Stajich J.E."/>
            <person name="Nowrousian M."/>
        </authorList>
    </citation>
    <scope>NUCLEOTIDE SEQUENCE [LARGE SCALE GENOMIC DNA]</scope>
    <source>
        <strain evidence="3">CBS 100304</strain>
        <tissue evidence="2">Vegetative mycelium</tissue>
    </source>
</reference>